<dbReference type="AlphaFoldDB" id="A0A645EAQ3"/>
<keyword evidence="1" id="KW-1133">Transmembrane helix</keyword>
<dbReference type="EMBL" id="VSSQ01043935">
    <property type="protein sequence ID" value="MPM97702.1"/>
    <property type="molecule type" value="Genomic_DNA"/>
</dbReference>
<feature type="transmembrane region" description="Helical" evidence="1">
    <location>
        <begin position="6"/>
        <end position="26"/>
    </location>
</feature>
<reference evidence="2" key="1">
    <citation type="submission" date="2019-08" db="EMBL/GenBank/DDBJ databases">
        <authorList>
            <person name="Kucharzyk K."/>
            <person name="Murdoch R.W."/>
            <person name="Higgins S."/>
            <person name="Loffler F."/>
        </authorList>
    </citation>
    <scope>NUCLEOTIDE SEQUENCE</scope>
</reference>
<keyword evidence="1" id="KW-0472">Membrane</keyword>
<gene>
    <name evidence="2" type="ORF">SDC9_144879</name>
</gene>
<evidence type="ECO:0000256" key="1">
    <source>
        <dbReference type="SAM" id="Phobius"/>
    </source>
</evidence>
<proteinExistence type="predicted"/>
<accession>A0A645EAQ3</accession>
<evidence type="ECO:0008006" key="3">
    <source>
        <dbReference type="Google" id="ProtNLM"/>
    </source>
</evidence>
<evidence type="ECO:0000313" key="2">
    <source>
        <dbReference type="EMBL" id="MPM97702.1"/>
    </source>
</evidence>
<dbReference type="InterPro" id="IPR045584">
    <property type="entry name" value="Pilin-like"/>
</dbReference>
<dbReference type="SUPFAM" id="SSF54523">
    <property type="entry name" value="Pili subunits"/>
    <property type="match status" value="1"/>
</dbReference>
<dbReference type="Gene3D" id="3.30.700.10">
    <property type="entry name" value="Glycoprotein, Type 4 Pilin"/>
    <property type="match status" value="1"/>
</dbReference>
<comment type="caution">
    <text evidence="2">The sequence shown here is derived from an EMBL/GenBank/DDBJ whole genome shotgun (WGS) entry which is preliminary data.</text>
</comment>
<protein>
    <recommendedName>
        <fullName evidence="3">General secretion pathway GspH domain-containing protein</fullName>
    </recommendedName>
</protein>
<sequence length="173" mass="18455">MIELMVVVGIMGIVLATGIPSIYRTLRKDSMTQSIKDIVEVCSNGRARAILGGTVNEVVFNGMEGTIVVNSAAVQASEGLPNAGAENVSAPPPRPGSGLGMKLPETVAISKLYVNGINAMEMSQIRVRFFPNGTCDDLVLQLRSDKNEVAEITLELTTGLAIVKHNSAEFRLR</sequence>
<keyword evidence="1" id="KW-0812">Transmembrane</keyword>
<name>A0A645EAQ3_9ZZZZ</name>
<organism evidence="2">
    <name type="scientific">bioreactor metagenome</name>
    <dbReference type="NCBI Taxonomy" id="1076179"/>
    <lineage>
        <taxon>unclassified sequences</taxon>
        <taxon>metagenomes</taxon>
        <taxon>ecological metagenomes</taxon>
    </lineage>
</organism>